<evidence type="ECO:0000256" key="8">
    <source>
        <dbReference type="ARBA" id="ARBA00023114"/>
    </source>
</evidence>
<dbReference type="SUPFAM" id="SSF56935">
    <property type="entry name" value="Porins"/>
    <property type="match status" value="1"/>
</dbReference>
<evidence type="ECO:0000256" key="5">
    <source>
        <dbReference type="ARBA" id="ARBA00022692"/>
    </source>
</evidence>
<proteinExistence type="predicted"/>
<evidence type="ECO:0000256" key="10">
    <source>
        <dbReference type="ARBA" id="ARBA00023237"/>
    </source>
</evidence>
<dbReference type="InterPro" id="IPR050298">
    <property type="entry name" value="Gram-neg_bact_OMP"/>
</dbReference>
<dbReference type="Pfam" id="PF13609">
    <property type="entry name" value="Porin_4"/>
    <property type="match status" value="1"/>
</dbReference>
<keyword evidence="9" id="KW-0472">Membrane</keyword>
<keyword evidence="10" id="KW-0998">Cell outer membrane</keyword>
<feature type="chain" id="PRO_5026742259" evidence="11">
    <location>
        <begin position="20"/>
        <end position="358"/>
    </location>
</feature>
<feature type="signal peptide" evidence="11">
    <location>
        <begin position="1"/>
        <end position="19"/>
    </location>
</feature>
<dbReference type="InterPro" id="IPR023614">
    <property type="entry name" value="Porin_dom_sf"/>
</dbReference>
<comment type="subcellular location">
    <subcellularLocation>
        <location evidence="1">Cell outer membrane</location>
        <topology evidence="1">Multi-pass membrane protein</topology>
    </subcellularLocation>
</comment>
<dbReference type="PANTHER" id="PTHR34501:SF9">
    <property type="entry name" value="MAJOR OUTER MEMBRANE PROTEIN P.IA"/>
    <property type="match status" value="1"/>
</dbReference>
<feature type="domain" description="Porin" evidence="12">
    <location>
        <begin position="11"/>
        <end position="325"/>
    </location>
</feature>
<evidence type="ECO:0000256" key="3">
    <source>
        <dbReference type="ARBA" id="ARBA00022448"/>
    </source>
</evidence>
<accession>A0A6L6YHQ8</accession>
<evidence type="ECO:0000256" key="9">
    <source>
        <dbReference type="ARBA" id="ARBA00023136"/>
    </source>
</evidence>
<dbReference type="GO" id="GO:0046930">
    <property type="term" value="C:pore complex"/>
    <property type="evidence" value="ECO:0007669"/>
    <property type="project" value="UniProtKB-KW"/>
</dbReference>
<dbReference type="CDD" id="cd00342">
    <property type="entry name" value="gram_neg_porins"/>
    <property type="match status" value="1"/>
</dbReference>
<dbReference type="EMBL" id="WSRP01000023">
    <property type="protein sequence ID" value="MVX57157.1"/>
    <property type="molecule type" value="Genomic_DNA"/>
</dbReference>
<dbReference type="GO" id="GO:0006811">
    <property type="term" value="P:monoatomic ion transport"/>
    <property type="evidence" value="ECO:0007669"/>
    <property type="project" value="UniProtKB-KW"/>
</dbReference>
<dbReference type="GO" id="GO:0009279">
    <property type="term" value="C:cell outer membrane"/>
    <property type="evidence" value="ECO:0007669"/>
    <property type="project" value="UniProtKB-SubCell"/>
</dbReference>
<evidence type="ECO:0000256" key="6">
    <source>
        <dbReference type="ARBA" id="ARBA00022729"/>
    </source>
</evidence>
<evidence type="ECO:0000313" key="14">
    <source>
        <dbReference type="Proteomes" id="UP000472580"/>
    </source>
</evidence>
<evidence type="ECO:0000256" key="2">
    <source>
        <dbReference type="ARBA" id="ARBA00011233"/>
    </source>
</evidence>
<comment type="subunit">
    <text evidence="2">Homotrimer.</text>
</comment>
<keyword evidence="6 11" id="KW-0732">Signal</keyword>
<dbReference type="Proteomes" id="UP000472580">
    <property type="component" value="Unassembled WGS sequence"/>
</dbReference>
<evidence type="ECO:0000256" key="4">
    <source>
        <dbReference type="ARBA" id="ARBA00022452"/>
    </source>
</evidence>
<evidence type="ECO:0000313" key="13">
    <source>
        <dbReference type="EMBL" id="MVX57157.1"/>
    </source>
</evidence>
<dbReference type="OrthoDB" id="8982743at2"/>
<comment type="caution">
    <text evidence="13">The sequence shown here is derived from an EMBL/GenBank/DDBJ whole genome shotgun (WGS) entry which is preliminary data.</text>
</comment>
<keyword evidence="14" id="KW-1185">Reference proteome</keyword>
<dbReference type="PANTHER" id="PTHR34501">
    <property type="entry name" value="PROTEIN YDDL-RELATED"/>
    <property type="match status" value="1"/>
</dbReference>
<evidence type="ECO:0000256" key="7">
    <source>
        <dbReference type="ARBA" id="ARBA00023065"/>
    </source>
</evidence>
<keyword evidence="7" id="KW-0406">Ion transport</keyword>
<keyword evidence="5" id="KW-0812">Transmembrane</keyword>
<keyword evidence="4" id="KW-1134">Transmembrane beta strand</keyword>
<evidence type="ECO:0000256" key="1">
    <source>
        <dbReference type="ARBA" id="ARBA00004571"/>
    </source>
</evidence>
<dbReference type="InterPro" id="IPR033900">
    <property type="entry name" value="Gram_neg_porin_domain"/>
</dbReference>
<name>A0A6L6YHQ8_9BURK</name>
<gene>
    <name evidence="13" type="ORF">E5987_08040</name>
</gene>
<dbReference type="Gene3D" id="2.40.160.10">
    <property type="entry name" value="Porin"/>
    <property type="match status" value="1"/>
</dbReference>
<keyword evidence="3" id="KW-0813">Transport</keyword>
<sequence length="358" mass="39057">MMKKLLALPILFAAGTVSAASSVTLYGIIEEGAMVMKPKHADTTVQLKDAFDLGSRWGIKGVEELGSGTSVGFNLEAGFHPEDGSIANNTYGANAFGRESVLWIQNEKLGRLAMGRAAALGSGLGSYDMQTGYAFMNGYGLIGWDNCMNNFLRVNNAVIYMSPNIAGWTLGLMYSNGISGDTNRWSHDRHYWGAGLKYQAGAIKSSLILEAENKATYATVNGVQVKEAPITAKYTVNYGLEYNTGSWTPMFTYRYVTQDEGVKAHKFGLSALIPYAGGRFKVAAAYMFGKDESIKAGEDKINHWQVGAAYEYPLSKRTVIKPFIGYAGSGKGWKNLGYANDGNIYNAWQAYIGMHHFF</sequence>
<dbReference type="AlphaFoldDB" id="A0A6L6YHQ8"/>
<protein>
    <submittedName>
        <fullName evidence="13">Porin</fullName>
    </submittedName>
</protein>
<evidence type="ECO:0000259" key="12">
    <source>
        <dbReference type="Pfam" id="PF13609"/>
    </source>
</evidence>
<dbReference type="GO" id="GO:0015288">
    <property type="term" value="F:porin activity"/>
    <property type="evidence" value="ECO:0007669"/>
    <property type="project" value="UniProtKB-KW"/>
</dbReference>
<reference evidence="13 14" key="1">
    <citation type="submission" date="2019-12" db="EMBL/GenBank/DDBJ databases">
        <title>Microbes associate with the intestines of laboratory mice.</title>
        <authorList>
            <person name="Navarre W."/>
            <person name="Wong E."/>
        </authorList>
    </citation>
    <scope>NUCLEOTIDE SEQUENCE [LARGE SCALE GENOMIC DNA]</scope>
    <source>
        <strain evidence="13 14">NM82_D38</strain>
    </source>
</reference>
<keyword evidence="8" id="KW-0626">Porin</keyword>
<organism evidence="13 14">
    <name type="scientific">Parasutterella muris</name>
    <dbReference type="NCBI Taxonomy" id="2565572"/>
    <lineage>
        <taxon>Bacteria</taxon>
        <taxon>Pseudomonadati</taxon>
        <taxon>Pseudomonadota</taxon>
        <taxon>Betaproteobacteria</taxon>
        <taxon>Burkholderiales</taxon>
        <taxon>Sutterellaceae</taxon>
        <taxon>Parasutterella</taxon>
    </lineage>
</organism>
<evidence type="ECO:0000256" key="11">
    <source>
        <dbReference type="SAM" id="SignalP"/>
    </source>
</evidence>